<evidence type="ECO:0000313" key="2">
    <source>
        <dbReference type="Proteomes" id="UP000346198"/>
    </source>
</evidence>
<dbReference type="AlphaFoldDB" id="A0A6C2UUQ6"/>
<sequence length="72" mass="7931">MTPTFIAERFDVAGQPASIRPTGSGNVNDTYIAVFRTHFTEERIIIQRVNAHVFTNPGRIIAKMRRANSGGG</sequence>
<keyword evidence="2" id="KW-1185">Reference proteome</keyword>
<proteinExistence type="predicted"/>
<accession>A0A6C2UUQ6</accession>
<reference evidence="1 2" key="1">
    <citation type="submission" date="2019-04" db="EMBL/GenBank/DDBJ databases">
        <authorList>
            <person name="Van Vliet M D."/>
        </authorList>
    </citation>
    <scope>NUCLEOTIDE SEQUENCE [LARGE SCALE GENOMIC DNA]</scope>
    <source>
        <strain evidence="1 2">F21</strain>
    </source>
</reference>
<dbReference type="Proteomes" id="UP000346198">
    <property type="component" value="Unassembled WGS sequence"/>
</dbReference>
<gene>
    <name evidence="1" type="ORF">SCARR_05001</name>
</gene>
<dbReference type="EMBL" id="CAAHFH010000003">
    <property type="protein sequence ID" value="VGO22904.1"/>
    <property type="molecule type" value="Genomic_DNA"/>
</dbReference>
<organism evidence="1 2">
    <name type="scientific">Pontiella sulfatireligans</name>
    <dbReference type="NCBI Taxonomy" id="2750658"/>
    <lineage>
        <taxon>Bacteria</taxon>
        <taxon>Pseudomonadati</taxon>
        <taxon>Kiritimatiellota</taxon>
        <taxon>Kiritimatiellia</taxon>
        <taxon>Kiritimatiellales</taxon>
        <taxon>Pontiellaceae</taxon>
        <taxon>Pontiella</taxon>
    </lineage>
</organism>
<name>A0A6C2UUQ6_9BACT</name>
<protein>
    <submittedName>
        <fullName evidence="1">Uncharacterized protein</fullName>
    </submittedName>
</protein>
<evidence type="ECO:0000313" key="1">
    <source>
        <dbReference type="EMBL" id="VGO22904.1"/>
    </source>
</evidence>